<evidence type="ECO:0000313" key="4">
    <source>
        <dbReference type="Proteomes" id="UP000014062"/>
    </source>
</evidence>
<feature type="compositionally biased region" description="Acidic residues" evidence="1">
    <location>
        <begin position="9"/>
        <end position="29"/>
    </location>
</feature>
<dbReference type="GO" id="GO:0003700">
    <property type="term" value="F:DNA-binding transcription factor activity"/>
    <property type="evidence" value="ECO:0007669"/>
    <property type="project" value="InterPro"/>
</dbReference>
<organism evidence="3 4">
    <name type="scientific">Streptomyces lividans 1326</name>
    <dbReference type="NCBI Taxonomy" id="1200984"/>
    <lineage>
        <taxon>Bacteria</taxon>
        <taxon>Bacillati</taxon>
        <taxon>Actinomycetota</taxon>
        <taxon>Actinomycetes</taxon>
        <taxon>Kitasatosporales</taxon>
        <taxon>Streptomycetaceae</taxon>
        <taxon>Streptomyces</taxon>
    </lineage>
</organism>
<dbReference type="SUPFAM" id="SSF46785">
    <property type="entry name" value="Winged helix' DNA-binding domain"/>
    <property type="match status" value="1"/>
</dbReference>
<name>A0A7U9DNJ8_STRLI</name>
<dbReference type="EMBL" id="CM001889">
    <property type="protein sequence ID" value="EOY47251.1"/>
    <property type="molecule type" value="Genomic_DNA"/>
</dbReference>
<dbReference type="PROSITE" id="PS50995">
    <property type="entry name" value="HTH_MARR_2"/>
    <property type="match status" value="1"/>
</dbReference>
<evidence type="ECO:0000259" key="2">
    <source>
        <dbReference type="PROSITE" id="PS50995"/>
    </source>
</evidence>
<dbReference type="InterPro" id="IPR036388">
    <property type="entry name" value="WH-like_DNA-bd_sf"/>
</dbReference>
<accession>A0A7U9DNJ8</accession>
<dbReference type="InterPro" id="IPR036390">
    <property type="entry name" value="WH_DNA-bd_sf"/>
</dbReference>
<dbReference type="Gene3D" id="1.10.10.10">
    <property type="entry name" value="Winged helix-like DNA-binding domain superfamily/Winged helix DNA-binding domain"/>
    <property type="match status" value="1"/>
</dbReference>
<dbReference type="SMART" id="SM00347">
    <property type="entry name" value="HTH_MARR"/>
    <property type="match status" value="1"/>
</dbReference>
<dbReference type="AlphaFoldDB" id="A0A7U9DNJ8"/>
<sequence length="191" mass="20752">MSSEAIVAEAEEPEVPEVPEEMAEPEETEGSTRMSDPEPELEIVHLLRAVTVELGAHSARFAQRNGMHPTDVRALIALMDAARAGEATTAGHLGAALGLNSAGTTALVDRLERAGHVRRVRDERDRRRVTVEVDERAVALGWSHFGPLIGRAVELLRGYDERELAAIRGFLTGVREAAADDGREPRHNEPG</sequence>
<dbReference type="PANTHER" id="PTHR33164">
    <property type="entry name" value="TRANSCRIPTIONAL REGULATOR, MARR FAMILY"/>
    <property type="match status" value="1"/>
</dbReference>
<reference evidence="4" key="1">
    <citation type="journal article" date="2013" name="Genome Biol. Evol.">
        <title>The genome sequence of Streptomyces lividans 66 reveals a novel tRNA-dependent peptide biosynthetic system within a metal-related genomic island.</title>
        <authorList>
            <person name="Cruz-Morales P."/>
            <person name="Vijgenboom E."/>
            <person name="Iruegas-Bocardo F."/>
            <person name="Girard G."/>
            <person name="Yanez-Guerra L.A."/>
            <person name="Ramos-Aboites H.E."/>
            <person name="Pernodet J.L."/>
            <person name="Anne J."/>
            <person name="van Wezel G.P."/>
            <person name="Barona-Gomez F."/>
        </authorList>
    </citation>
    <scope>NUCLEOTIDE SEQUENCE [LARGE SCALE GENOMIC DNA]</scope>
    <source>
        <strain evidence="4">1326</strain>
    </source>
</reference>
<dbReference type="InterPro" id="IPR039422">
    <property type="entry name" value="MarR/SlyA-like"/>
</dbReference>
<dbReference type="Pfam" id="PF12802">
    <property type="entry name" value="MarR_2"/>
    <property type="match status" value="1"/>
</dbReference>
<protein>
    <submittedName>
        <fullName evidence="3">Transcriptional regulator</fullName>
    </submittedName>
</protein>
<gene>
    <name evidence="3" type="ORF">SLI_2536</name>
</gene>
<dbReference type="GO" id="GO:0006950">
    <property type="term" value="P:response to stress"/>
    <property type="evidence" value="ECO:0007669"/>
    <property type="project" value="TreeGrafter"/>
</dbReference>
<feature type="region of interest" description="Disordered" evidence="1">
    <location>
        <begin position="1"/>
        <end position="36"/>
    </location>
</feature>
<feature type="domain" description="HTH marR-type" evidence="2">
    <location>
        <begin position="40"/>
        <end position="176"/>
    </location>
</feature>
<evidence type="ECO:0000313" key="3">
    <source>
        <dbReference type="EMBL" id="EOY47251.1"/>
    </source>
</evidence>
<dbReference type="PANTHER" id="PTHR33164:SF106">
    <property type="entry name" value="TRANSCRIPTIONAL REGULATORY PROTEIN"/>
    <property type="match status" value="1"/>
</dbReference>
<evidence type="ECO:0000256" key="1">
    <source>
        <dbReference type="SAM" id="MobiDB-lite"/>
    </source>
</evidence>
<dbReference type="InterPro" id="IPR000835">
    <property type="entry name" value="HTH_MarR-typ"/>
</dbReference>
<proteinExistence type="predicted"/>
<dbReference type="Proteomes" id="UP000014062">
    <property type="component" value="Chromosome"/>
</dbReference>